<comment type="caution">
    <text evidence="1">The sequence shown here is derived from an EMBL/GenBank/DDBJ whole genome shotgun (WGS) entry which is preliminary data.</text>
</comment>
<evidence type="ECO:0000313" key="2">
    <source>
        <dbReference type="Proteomes" id="UP000011746"/>
    </source>
</evidence>
<name>K2FKR8_9BACI</name>
<sequence length="64" mass="7384">MMIVQKNVQNTITIIVRNALRLVVSARKNAAKLPEQNIYQKKIGPGPIFFRFNGNIHKFCTKDR</sequence>
<protein>
    <submittedName>
        <fullName evidence="1">Uncharacterized protein</fullName>
    </submittedName>
</protein>
<accession>K2FKR8</accession>
<evidence type="ECO:0000313" key="1">
    <source>
        <dbReference type="EMBL" id="EKE31596.1"/>
    </source>
</evidence>
<organism evidence="1 2">
    <name type="scientific">Salimicrobium jeotgali</name>
    <dbReference type="NCBI Taxonomy" id="1230341"/>
    <lineage>
        <taxon>Bacteria</taxon>
        <taxon>Bacillati</taxon>
        <taxon>Bacillota</taxon>
        <taxon>Bacilli</taxon>
        <taxon>Bacillales</taxon>
        <taxon>Bacillaceae</taxon>
        <taxon>Salimicrobium</taxon>
    </lineage>
</organism>
<reference evidence="1 2" key="1">
    <citation type="journal article" date="2012" name="J. Bacteriol.">
        <title>Draft Genome Sequence of Salimicrobium sp. Strain MJ3, Isolated from Myulchi-Jeot, Korean Fermented Seafood.</title>
        <authorList>
            <person name="Lee S.H."/>
            <person name="Jung J.Y."/>
            <person name="Jeon C.O."/>
        </authorList>
    </citation>
    <scope>NUCLEOTIDE SEQUENCE [LARGE SCALE GENOMIC DNA]</scope>
    <source>
        <strain evidence="1 2">MJ3</strain>
    </source>
</reference>
<dbReference type="AlphaFoldDB" id="K2FKR8"/>
<gene>
    <name evidence="1" type="ORF">MJ3_07443</name>
</gene>
<proteinExistence type="predicted"/>
<keyword evidence="2" id="KW-1185">Reference proteome</keyword>
<dbReference type="EMBL" id="AMPQ01000008">
    <property type="protein sequence ID" value="EKE31596.1"/>
    <property type="molecule type" value="Genomic_DNA"/>
</dbReference>
<dbReference type="Proteomes" id="UP000011746">
    <property type="component" value="Unassembled WGS sequence"/>
</dbReference>